<comment type="caution">
    <text evidence="1">The sequence shown here is derived from an EMBL/GenBank/DDBJ whole genome shotgun (WGS) entry which is preliminary data.</text>
</comment>
<protein>
    <submittedName>
        <fullName evidence="1">Uncharacterized protein</fullName>
    </submittedName>
</protein>
<evidence type="ECO:0000313" key="2">
    <source>
        <dbReference type="Proteomes" id="UP000807025"/>
    </source>
</evidence>
<dbReference type="InterPro" id="IPR032675">
    <property type="entry name" value="LRR_dom_sf"/>
</dbReference>
<reference evidence="1" key="1">
    <citation type="submission" date="2020-11" db="EMBL/GenBank/DDBJ databases">
        <authorList>
            <consortium name="DOE Joint Genome Institute"/>
            <person name="Ahrendt S."/>
            <person name="Riley R."/>
            <person name="Andreopoulos W."/>
            <person name="Labutti K."/>
            <person name="Pangilinan J."/>
            <person name="Ruiz-Duenas F.J."/>
            <person name="Barrasa J.M."/>
            <person name="Sanchez-Garcia M."/>
            <person name="Camarero S."/>
            <person name="Miyauchi S."/>
            <person name="Serrano A."/>
            <person name="Linde D."/>
            <person name="Babiker R."/>
            <person name="Drula E."/>
            <person name="Ayuso-Fernandez I."/>
            <person name="Pacheco R."/>
            <person name="Padilla G."/>
            <person name="Ferreira P."/>
            <person name="Barriuso J."/>
            <person name="Kellner H."/>
            <person name="Castanera R."/>
            <person name="Alfaro M."/>
            <person name="Ramirez L."/>
            <person name="Pisabarro A.G."/>
            <person name="Kuo A."/>
            <person name="Tritt A."/>
            <person name="Lipzen A."/>
            <person name="He G."/>
            <person name="Yan M."/>
            <person name="Ng V."/>
            <person name="Cullen D."/>
            <person name="Martin F."/>
            <person name="Rosso M.-N."/>
            <person name="Henrissat B."/>
            <person name="Hibbett D."/>
            <person name="Martinez A.T."/>
            <person name="Grigoriev I.V."/>
        </authorList>
    </citation>
    <scope>NUCLEOTIDE SEQUENCE</scope>
    <source>
        <strain evidence="1">ATCC 90797</strain>
    </source>
</reference>
<organism evidence="1 2">
    <name type="scientific">Pleurotus eryngii</name>
    <name type="common">Boletus of the steppes</name>
    <dbReference type="NCBI Taxonomy" id="5323"/>
    <lineage>
        <taxon>Eukaryota</taxon>
        <taxon>Fungi</taxon>
        <taxon>Dikarya</taxon>
        <taxon>Basidiomycota</taxon>
        <taxon>Agaricomycotina</taxon>
        <taxon>Agaricomycetes</taxon>
        <taxon>Agaricomycetidae</taxon>
        <taxon>Agaricales</taxon>
        <taxon>Pleurotineae</taxon>
        <taxon>Pleurotaceae</taxon>
        <taxon>Pleurotus</taxon>
    </lineage>
</organism>
<keyword evidence="2" id="KW-1185">Reference proteome</keyword>
<dbReference type="AlphaFoldDB" id="A0A9P5ZNE8"/>
<evidence type="ECO:0000313" key="1">
    <source>
        <dbReference type="EMBL" id="KAF9490243.1"/>
    </source>
</evidence>
<dbReference type="Gene3D" id="3.80.10.10">
    <property type="entry name" value="Ribonuclease Inhibitor"/>
    <property type="match status" value="1"/>
</dbReference>
<gene>
    <name evidence="1" type="ORF">BDN71DRAFT_1511423</name>
</gene>
<dbReference type="Proteomes" id="UP000807025">
    <property type="component" value="Unassembled WGS sequence"/>
</dbReference>
<name>A0A9P5ZNE8_PLEER</name>
<accession>A0A9P5ZNE8</accession>
<proteinExistence type="predicted"/>
<sequence length="463" mass="52484">MATATPQYSPRKFLQKYFLLRRSGHRGTPPGSKLAKCSRRVPRTRITSDVIFYRFSRPDRALEMLKQSKSVPLQIHCRDFSFRITEENEDMARLIMAQFDHMQELDIHAPAQSEISRFMDLNTSAKAPLLEHLRLESSSDPGPSSLDLPPLSHLTSLQISLSTHSSMSPSYLLSSLQHSPNLEEIVISGMTKGDLTDPPQHVKLANLSRISITSTDLEASAIFTNLEFIERGQHVPSLLDPRALAIYEVKCNGWLSEGPFRLTVSCWEPPTWGPGEKLTISLKIASHSYSAACMAICSALPLEIALILRVGGLNDMTHTQWMSIFSRCKRIQQLHFDDVSLSLFRTLVKLSKGKSLRLLPKLQEVHLVGCIVIDPVDRYVELLESSSFNVTEKFFKQQKHLKKPVKVITIEACQINMAAIAKLAQYTEVNWDGKEEEEEEEEVNYYPNIFSDNPYEFMGLYQD</sequence>
<dbReference type="SUPFAM" id="SSF52047">
    <property type="entry name" value="RNI-like"/>
    <property type="match status" value="1"/>
</dbReference>
<dbReference type="EMBL" id="MU154646">
    <property type="protein sequence ID" value="KAF9490243.1"/>
    <property type="molecule type" value="Genomic_DNA"/>
</dbReference>
<dbReference type="OrthoDB" id="10437783at2759"/>